<accession>A0A918N651</accession>
<protein>
    <submittedName>
        <fullName evidence="1">Uncharacterized protein</fullName>
    </submittedName>
</protein>
<evidence type="ECO:0000313" key="2">
    <source>
        <dbReference type="Proteomes" id="UP000626148"/>
    </source>
</evidence>
<dbReference type="AlphaFoldDB" id="A0A918N651"/>
<reference evidence="1" key="1">
    <citation type="journal article" date="2014" name="Int. J. Syst. Evol. Microbiol.">
        <title>Complete genome sequence of Corynebacterium casei LMG S-19264T (=DSM 44701T), isolated from a smear-ripened cheese.</title>
        <authorList>
            <consortium name="US DOE Joint Genome Institute (JGI-PGF)"/>
            <person name="Walter F."/>
            <person name="Albersmeier A."/>
            <person name="Kalinowski J."/>
            <person name="Ruckert C."/>
        </authorList>
    </citation>
    <scope>NUCLEOTIDE SEQUENCE</scope>
    <source>
        <strain evidence="1">KCTC 22169</strain>
    </source>
</reference>
<proteinExistence type="predicted"/>
<reference evidence="1" key="2">
    <citation type="submission" date="2020-09" db="EMBL/GenBank/DDBJ databases">
        <authorList>
            <person name="Sun Q."/>
            <person name="Kim S."/>
        </authorList>
    </citation>
    <scope>NUCLEOTIDE SEQUENCE</scope>
    <source>
        <strain evidence="1">KCTC 22169</strain>
    </source>
</reference>
<keyword evidence="2" id="KW-1185">Reference proteome</keyword>
<organism evidence="1 2">
    <name type="scientific">Saccharospirillum salsuginis</name>
    <dbReference type="NCBI Taxonomy" id="418750"/>
    <lineage>
        <taxon>Bacteria</taxon>
        <taxon>Pseudomonadati</taxon>
        <taxon>Pseudomonadota</taxon>
        <taxon>Gammaproteobacteria</taxon>
        <taxon>Oceanospirillales</taxon>
        <taxon>Saccharospirillaceae</taxon>
        <taxon>Saccharospirillum</taxon>
    </lineage>
</organism>
<dbReference type="EMBL" id="BMXR01000001">
    <property type="protein sequence ID" value="GGX41383.1"/>
    <property type="molecule type" value="Genomic_DNA"/>
</dbReference>
<dbReference type="Proteomes" id="UP000626148">
    <property type="component" value="Unassembled WGS sequence"/>
</dbReference>
<name>A0A918N651_9GAMM</name>
<sequence length="147" mass="17429">MDQSRPIPEVPGLIHQVRFVEKNGYTIEDLTEGGVEMTEADFNEVDAEIQNDMAALDARLRRMVKPDKFSADKLIEFYKNAPIYSKEDILRTIMVKLKRWIRFLKGEDRMMEPGYGEYFTLEEYEQEMDKLADFFFRIDQERRAAML</sequence>
<gene>
    <name evidence="1" type="ORF">GCM10007392_05360</name>
</gene>
<comment type="caution">
    <text evidence="1">The sequence shown here is derived from an EMBL/GenBank/DDBJ whole genome shotgun (WGS) entry which is preliminary data.</text>
</comment>
<evidence type="ECO:0000313" key="1">
    <source>
        <dbReference type="EMBL" id="GGX41383.1"/>
    </source>
</evidence>